<reference evidence="1 2" key="1">
    <citation type="journal article" date="2013" name="Nat. Commun.">
        <title>The evolution and pathogenic mechanisms of the rice sheath blight pathogen.</title>
        <authorList>
            <person name="Zheng A."/>
            <person name="Lin R."/>
            <person name="Xu L."/>
            <person name="Qin P."/>
            <person name="Tang C."/>
            <person name="Ai P."/>
            <person name="Zhang D."/>
            <person name="Liu Y."/>
            <person name="Sun Z."/>
            <person name="Feng H."/>
            <person name="Wang Y."/>
            <person name="Chen Y."/>
            <person name="Liang X."/>
            <person name="Fu R."/>
            <person name="Li Q."/>
            <person name="Zhang J."/>
            <person name="Yu X."/>
            <person name="Xie Z."/>
            <person name="Ding L."/>
            <person name="Guan P."/>
            <person name="Tang J."/>
            <person name="Liang Y."/>
            <person name="Wang S."/>
            <person name="Deng Q."/>
            <person name="Li S."/>
            <person name="Zhu J."/>
            <person name="Wang L."/>
            <person name="Liu H."/>
            <person name="Li P."/>
        </authorList>
    </citation>
    <scope>NUCLEOTIDE SEQUENCE [LARGE SCALE GENOMIC DNA]</scope>
    <source>
        <strain evidence="2">AG-1 IA</strain>
    </source>
</reference>
<protein>
    <submittedName>
        <fullName evidence="1">Uncharacterized protein</fullName>
    </submittedName>
</protein>
<keyword evidence="2" id="KW-1185">Reference proteome</keyword>
<name>L8X5W1_THACA</name>
<organism evidence="1 2">
    <name type="scientific">Thanatephorus cucumeris (strain AG1-IA)</name>
    <name type="common">Rice sheath blight fungus</name>
    <name type="synonym">Rhizoctonia solani</name>
    <dbReference type="NCBI Taxonomy" id="983506"/>
    <lineage>
        <taxon>Eukaryota</taxon>
        <taxon>Fungi</taxon>
        <taxon>Dikarya</taxon>
        <taxon>Basidiomycota</taxon>
        <taxon>Agaricomycotina</taxon>
        <taxon>Agaricomycetes</taxon>
        <taxon>Cantharellales</taxon>
        <taxon>Ceratobasidiaceae</taxon>
        <taxon>Rhizoctonia</taxon>
        <taxon>Rhizoctonia solani AG-1</taxon>
    </lineage>
</organism>
<dbReference type="Proteomes" id="UP000011668">
    <property type="component" value="Unassembled WGS sequence"/>
</dbReference>
<gene>
    <name evidence="1" type="ORF">AG1IA_01484</name>
</gene>
<dbReference type="EMBL" id="AFRT01000300">
    <property type="protein sequence ID" value="ELU44487.1"/>
    <property type="molecule type" value="Genomic_DNA"/>
</dbReference>
<evidence type="ECO:0000313" key="1">
    <source>
        <dbReference type="EMBL" id="ELU44487.1"/>
    </source>
</evidence>
<dbReference type="HOGENOM" id="CLU_2293578_0_0_1"/>
<sequence>MGFPVDKPELEALGVTDGVFLDCEKYEDKTRCPDAMLAPHFHHKHKVAQRFRTRYTDTNIISCDLQGPSVGYHAWEPGSMSLGKVLQWLSSKDWYFTPRSL</sequence>
<comment type="caution">
    <text evidence="1">The sequence shown here is derived from an EMBL/GenBank/DDBJ whole genome shotgun (WGS) entry which is preliminary data.</text>
</comment>
<accession>L8X5W1</accession>
<dbReference type="AlphaFoldDB" id="L8X5W1"/>
<proteinExistence type="predicted"/>
<evidence type="ECO:0000313" key="2">
    <source>
        <dbReference type="Proteomes" id="UP000011668"/>
    </source>
</evidence>